<evidence type="ECO:0000256" key="15">
    <source>
        <dbReference type="ARBA" id="ARBA00022837"/>
    </source>
</evidence>
<keyword evidence="15" id="KW-0106">Calcium</keyword>
<gene>
    <name evidence="30" type="primary">trpm6</name>
</gene>
<comment type="catalytic activity">
    <reaction evidence="25">
        <text>L-threonyl-[protein] + ATP = O-phospho-L-threonyl-[protein] + ADP + H(+)</text>
        <dbReference type="Rhea" id="RHEA:46608"/>
        <dbReference type="Rhea" id="RHEA-COMP:11060"/>
        <dbReference type="Rhea" id="RHEA-COMP:11605"/>
        <dbReference type="ChEBI" id="CHEBI:15378"/>
        <dbReference type="ChEBI" id="CHEBI:30013"/>
        <dbReference type="ChEBI" id="CHEBI:30616"/>
        <dbReference type="ChEBI" id="CHEBI:61977"/>
        <dbReference type="ChEBI" id="CHEBI:456216"/>
        <dbReference type="EC" id="2.7.11.1"/>
    </reaction>
</comment>
<keyword evidence="31" id="KW-1185">Reference proteome</keyword>
<evidence type="ECO:0000256" key="23">
    <source>
        <dbReference type="ARBA" id="ARBA00034634"/>
    </source>
</evidence>
<feature type="transmembrane region" description="Helical" evidence="28">
    <location>
        <begin position="939"/>
        <end position="963"/>
    </location>
</feature>
<evidence type="ECO:0000256" key="18">
    <source>
        <dbReference type="ARBA" id="ARBA00023136"/>
    </source>
</evidence>
<feature type="region of interest" description="Disordered" evidence="27">
    <location>
        <begin position="533"/>
        <end position="579"/>
    </location>
</feature>
<dbReference type="InterPro" id="IPR004166">
    <property type="entry name" value="a-kinase_dom"/>
</dbReference>
<feature type="transmembrane region" description="Helical" evidence="28">
    <location>
        <begin position="1477"/>
        <end position="1495"/>
    </location>
</feature>
<dbReference type="SMART" id="SM00811">
    <property type="entry name" value="Alpha_kinase"/>
    <property type="match status" value="1"/>
</dbReference>
<evidence type="ECO:0000256" key="12">
    <source>
        <dbReference type="ARBA" id="ARBA00022723"/>
    </source>
</evidence>
<evidence type="ECO:0000256" key="28">
    <source>
        <dbReference type="SAM" id="Phobius"/>
    </source>
</evidence>
<evidence type="ECO:0000256" key="20">
    <source>
        <dbReference type="ARBA" id="ARBA00023303"/>
    </source>
</evidence>
<dbReference type="InterPro" id="IPR032415">
    <property type="entry name" value="TRPM_tetra"/>
</dbReference>
<dbReference type="Pfam" id="PF02816">
    <property type="entry name" value="Alpha_kinase"/>
    <property type="match status" value="1"/>
</dbReference>
<evidence type="ECO:0000313" key="30">
    <source>
        <dbReference type="Ensembl" id="ENSSRHP00000011866.1"/>
    </source>
</evidence>
<dbReference type="Pfam" id="PF18139">
    <property type="entry name" value="LSDAT_euk"/>
    <property type="match status" value="1"/>
</dbReference>
<name>A0A673GDQ3_9TELE</name>
<reference evidence="30" key="2">
    <citation type="submission" date="2025-09" db="UniProtKB">
        <authorList>
            <consortium name="Ensembl"/>
        </authorList>
    </citation>
    <scope>IDENTIFICATION</scope>
</reference>
<evidence type="ECO:0000256" key="10">
    <source>
        <dbReference type="ARBA" id="ARBA00022679"/>
    </source>
</evidence>
<sequence length="1777" mass="201219">LQSRRSWIQATFYKRECVKFLPASRDHHRCYPVCQVCQSLVRCCCGRLIAEHVAPYSGLLGHGPGPDSTDEEEWSVLRHTSVSPTDAFGSLDFQAMLFSLQYVRLSSDTPPELLVQLMLREWHMEMPKLVISVHGGTESFPLSPRVYQAFSTGLVTAAESTGAWILTDGINTGVSKYVGDAVKVYGSHDHRKRNVVGIPPWGIIENNSDLIGRDVLRHYQALGNPLSKRASLNGMHSHFLLVDDGTMGKSGCQIDLRKRLERHIHFQKIHPSKCFLLHVPLVCVVVEGGPAILSVVLEYVRRSSPVPVLVFEGTGRAADLLALIHKQTAVDRHDVLLRIQEMFGVERQEASELLNILMECMEHRELITIFDSESEDLQEADAAILITSLRGTRASPEEQLNITLAWDRADVAKDNILVYGQQWQVGSLEQTILDALLMDRVSFVKLLIENGMTMSRFLTISRLEQLYNIHKGSSDHFLRHIIEDARQTRLPAVYRISLIDIGMVIEYLIGGAYRSTYTRKSFRAMYSCFHNPGGKETSSPFSKARKAALTPETSPSRSHFHRTARPYRQQEGAVAPQDVKSTPSPEFVCTFNDLFVWAVLKHRQEMAMFLWQHGEQAMARVVVACKLYRAMAVEAKESNMGDSMAEELKKNSLEFGQLAVDLLDQAFRKNERMAMKLLTWEMKDWSNFTCLQMAVSSRLRPFVAHNCTQMLLTDLWMGRLNMSKNSWFKIIASILMPVAIQMLEFKSQAEMSHVPQLQEALQFGWDPGNPGSSEQEGATNPVKLVMLLKNEVRGSRCLCPWTRKVYDFYTAPVVKFWFHTMAFLGFLMMFSYTVLVRLDEKPNIQECLVITYILTMAAEKAREVWVLEPRKFTKKLKVWFSEYWNINDFMGILLFLVGVSLRWHQETRLASHIVYSLDFIFWSVRLLDLFAVNQHAGPYLTMITKMVNMFYIVVIMAIVLVSFGTSRKSILSPNEDPSWSLLRDVVFQPYWMIFGEVYAGEIDACSNPETCVPGAFLTPFLQAVYLFVQYIIMVNVLIAFFNNVYFDMSSISRKLWKYNRYRYIMTYQEKPWLPPPLILLSHMTMCLSSMWQKHRKASKRGRTGLKLLLAPDDLKKLHEFEEKCVAGYFRDKKESQQGSQINRIRSVAEKVKMAGILVEVAEKVSIIQDNMRTLDSHLGQLQDLSALAVDTLNFLSATDNQQQEVARLGQSQPITCRHEQVSHSCCLHIGGSVAPSQALPSPKHYCSMPPSLLRGLGPGRQRPSLELPPGTCVRPFEVRSKCMLASPEEEDEGICHLSLPHLCTGWRDKGMYGSGEQSRVSSPTMPLMRDFQLQPSHEESTEEEDDEDDLHAMSRSSSHMFLLTDSHSDGDQAVGIRNPAFSRLDDAGHFTRPQGLLGRKWAFDLEQSRSLSASVETMAMPDASTSELGKQTHLMPPHHSHDQRGIMDANHNHRLNGNLSLCLILIITTYYHLKYFVLLFCGYDGSLLVIFLSAMERNNLMRLAHSIPFTPVSLLGGVEVCIYTLEETEAGSSLGNQSSSISTWIQHGRTAVLQPLAHQEVLDGGLRRATKVVCTWAEGDVLKLGSVYVVKAFRQEVVRIWQKVFPISTSLHLCLREIQQQRAAQKLMQRFNQIKPSSVPYSPRFLDVSLLHWRSDGQWLTVEKNMSGHFRKYNNNTGEEILPSSGLEEAMLAFSHWTYEYTNRELLVLDLQGVGADLTDPSLIRVDDKSSSGEMAFGPANLGDDAIQSFVIKHTCNSCCKKLGLSGEVTLMSQVEG</sequence>
<evidence type="ECO:0000256" key="13">
    <source>
        <dbReference type="ARBA" id="ARBA00022777"/>
    </source>
</evidence>
<evidence type="ECO:0000256" key="7">
    <source>
        <dbReference type="ARBA" id="ARBA00022553"/>
    </source>
</evidence>
<comment type="catalytic activity">
    <reaction evidence="24">
        <text>Ca(2+)(in) = Ca(2+)(out)</text>
        <dbReference type="Rhea" id="RHEA:29671"/>
        <dbReference type="ChEBI" id="CHEBI:29108"/>
    </reaction>
</comment>
<dbReference type="InterPro" id="IPR037162">
    <property type="entry name" value="TRPM_tetra_sf"/>
</dbReference>
<dbReference type="Pfam" id="PF25508">
    <property type="entry name" value="TRPM2"/>
    <property type="match status" value="2"/>
</dbReference>
<evidence type="ECO:0000256" key="3">
    <source>
        <dbReference type="ARBA" id="ARBA00012513"/>
    </source>
</evidence>
<reference evidence="30" key="1">
    <citation type="submission" date="2025-08" db="UniProtKB">
        <authorList>
            <consortium name="Ensembl"/>
        </authorList>
    </citation>
    <scope>IDENTIFICATION</scope>
</reference>
<evidence type="ECO:0000256" key="11">
    <source>
        <dbReference type="ARBA" id="ARBA00022692"/>
    </source>
</evidence>
<feature type="transmembrane region" description="Helical" evidence="28">
    <location>
        <begin position="1023"/>
        <end position="1046"/>
    </location>
</feature>
<evidence type="ECO:0000256" key="26">
    <source>
        <dbReference type="ARBA" id="ARBA00048679"/>
    </source>
</evidence>
<feature type="transmembrane region" description="Helical" evidence="28">
    <location>
        <begin position="816"/>
        <end position="835"/>
    </location>
</feature>
<comment type="catalytic activity">
    <reaction evidence="26">
        <text>L-seryl-[protein] + ATP = O-phospho-L-seryl-[protein] + ADP + H(+)</text>
        <dbReference type="Rhea" id="RHEA:17989"/>
        <dbReference type="Rhea" id="RHEA-COMP:9863"/>
        <dbReference type="Rhea" id="RHEA-COMP:11604"/>
        <dbReference type="ChEBI" id="CHEBI:15378"/>
        <dbReference type="ChEBI" id="CHEBI:29999"/>
        <dbReference type="ChEBI" id="CHEBI:30616"/>
        <dbReference type="ChEBI" id="CHEBI:83421"/>
        <dbReference type="ChEBI" id="CHEBI:456216"/>
        <dbReference type="EC" id="2.7.11.1"/>
    </reaction>
</comment>
<dbReference type="Gene3D" id="1.20.5.1010">
    <property type="entry name" value="TRPM, tetramerisation domain"/>
    <property type="match status" value="1"/>
</dbReference>
<evidence type="ECO:0000256" key="8">
    <source>
        <dbReference type="ARBA" id="ARBA00022568"/>
    </source>
</evidence>
<dbReference type="GO" id="GO:0005262">
    <property type="term" value="F:calcium channel activity"/>
    <property type="evidence" value="ECO:0007669"/>
    <property type="project" value="UniProtKB-KW"/>
</dbReference>
<comment type="catalytic activity">
    <reaction evidence="22">
        <text>Mg(2+)(in) = Mg(2+)(out)</text>
        <dbReference type="Rhea" id="RHEA:29827"/>
        <dbReference type="ChEBI" id="CHEBI:18420"/>
    </reaction>
</comment>
<dbReference type="Gene3D" id="3.20.200.10">
    <property type="entry name" value="MHCK/EF2 kinase"/>
    <property type="match status" value="1"/>
</dbReference>
<evidence type="ECO:0000313" key="31">
    <source>
        <dbReference type="Proteomes" id="UP000472270"/>
    </source>
</evidence>
<keyword evidence="11 28" id="KW-0812">Transmembrane</keyword>
<keyword evidence="13" id="KW-0418">Kinase</keyword>
<keyword evidence="12" id="KW-0479">Metal-binding</keyword>
<keyword evidence="16 28" id="KW-1133">Transmembrane helix</keyword>
<proteinExistence type="inferred from homology"/>
<keyword evidence="10" id="KW-0808">Transferase</keyword>
<protein>
    <recommendedName>
        <fullName evidence="3">non-specific serine/threonine protein kinase</fullName>
        <ecNumber evidence="3">2.7.11.1</ecNumber>
    </recommendedName>
</protein>
<dbReference type="SUPFAM" id="SSF56112">
    <property type="entry name" value="Protein kinase-like (PK-like)"/>
    <property type="match status" value="1"/>
</dbReference>
<dbReference type="InterPro" id="IPR011009">
    <property type="entry name" value="Kinase-like_dom_sf"/>
</dbReference>
<dbReference type="GO" id="GO:0004674">
    <property type="term" value="F:protein serine/threonine kinase activity"/>
    <property type="evidence" value="ECO:0007669"/>
    <property type="project" value="UniProtKB-KW"/>
</dbReference>
<organism evidence="30 31">
    <name type="scientific">Sinocyclocheilus rhinocerous</name>
    <dbReference type="NCBI Taxonomy" id="307959"/>
    <lineage>
        <taxon>Eukaryota</taxon>
        <taxon>Metazoa</taxon>
        <taxon>Chordata</taxon>
        <taxon>Craniata</taxon>
        <taxon>Vertebrata</taxon>
        <taxon>Euteleostomi</taxon>
        <taxon>Actinopterygii</taxon>
        <taxon>Neopterygii</taxon>
        <taxon>Teleostei</taxon>
        <taxon>Ostariophysi</taxon>
        <taxon>Cypriniformes</taxon>
        <taxon>Cyprinidae</taxon>
        <taxon>Cyprininae</taxon>
        <taxon>Sinocyclocheilus</taxon>
    </lineage>
</organism>
<dbReference type="Gene3D" id="3.30.200.20">
    <property type="entry name" value="Phosphorylase Kinase, domain 1"/>
    <property type="match status" value="1"/>
</dbReference>
<comment type="catalytic activity">
    <reaction evidence="23">
        <text>Zn(2+)(in) = Zn(2+)(out)</text>
        <dbReference type="Rhea" id="RHEA:29351"/>
        <dbReference type="ChEBI" id="CHEBI:29105"/>
    </reaction>
</comment>
<dbReference type="GO" id="GO:0046872">
    <property type="term" value="F:metal ion binding"/>
    <property type="evidence" value="ECO:0007669"/>
    <property type="project" value="UniProtKB-KW"/>
</dbReference>
<dbReference type="Ensembl" id="ENSSRHT00000012311.1">
    <property type="protein sequence ID" value="ENSSRHP00000011866.1"/>
    <property type="gene ID" value="ENSSRHG00000006797.1"/>
</dbReference>
<dbReference type="PANTHER" id="PTHR13800">
    <property type="entry name" value="TRANSIENT RECEPTOR POTENTIAL CATION CHANNEL, SUBFAMILY M, MEMBER 6"/>
    <property type="match status" value="1"/>
</dbReference>
<keyword evidence="9" id="KW-0107">Calcium channel</keyword>
<evidence type="ECO:0000256" key="19">
    <source>
        <dbReference type="ARBA" id="ARBA00023242"/>
    </source>
</evidence>
<comment type="subcellular location">
    <subcellularLocation>
        <location evidence="2">Cell membrane</location>
        <topology evidence="2">Multi-pass membrane protein</topology>
    </subcellularLocation>
    <subcellularLocation>
        <location evidence="1">Nucleus</location>
    </subcellularLocation>
</comment>
<evidence type="ECO:0000256" key="24">
    <source>
        <dbReference type="ARBA" id="ARBA00036634"/>
    </source>
</evidence>
<evidence type="ECO:0000256" key="4">
    <source>
        <dbReference type="ARBA" id="ARBA00022448"/>
    </source>
</evidence>
<keyword evidence="19" id="KW-0539">Nucleus</keyword>
<keyword evidence="20" id="KW-0407">Ion channel</keyword>
<keyword evidence="8" id="KW-0109">Calcium transport</keyword>
<evidence type="ECO:0000259" key="29">
    <source>
        <dbReference type="PROSITE" id="PS51158"/>
    </source>
</evidence>
<keyword evidence="18 28" id="KW-0472">Membrane</keyword>
<dbReference type="EC" id="2.7.11.1" evidence="3"/>
<keyword evidence="14" id="KW-0862">Zinc</keyword>
<evidence type="ECO:0000256" key="1">
    <source>
        <dbReference type="ARBA" id="ARBA00004123"/>
    </source>
</evidence>
<keyword evidence="7" id="KW-0597">Phosphoprotein</keyword>
<dbReference type="GO" id="GO:0005524">
    <property type="term" value="F:ATP binding"/>
    <property type="evidence" value="ECO:0007669"/>
    <property type="project" value="InterPro"/>
</dbReference>
<evidence type="ECO:0000256" key="21">
    <source>
        <dbReference type="ARBA" id="ARBA00025760"/>
    </source>
</evidence>
<dbReference type="InterPro" id="IPR041491">
    <property type="entry name" value="TRPM_SLOG"/>
</dbReference>
<evidence type="ECO:0000256" key="2">
    <source>
        <dbReference type="ARBA" id="ARBA00004651"/>
    </source>
</evidence>
<evidence type="ECO:0000256" key="14">
    <source>
        <dbReference type="ARBA" id="ARBA00022833"/>
    </source>
</evidence>
<dbReference type="InterPro" id="IPR057366">
    <property type="entry name" value="TRPM-like"/>
</dbReference>
<dbReference type="PROSITE" id="PS51158">
    <property type="entry name" value="ALPHA_KINASE"/>
    <property type="match status" value="1"/>
</dbReference>
<accession>A0A673GDQ3</accession>
<evidence type="ECO:0000256" key="9">
    <source>
        <dbReference type="ARBA" id="ARBA00022673"/>
    </source>
</evidence>
<evidence type="ECO:0000256" key="16">
    <source>
        <dbReference type="ARBA" id="ARBA00022989"/>
    </source>
</evidence>
<keyword evidence="6" id="KW-0723">Serine/threonine-protein kinase</keyword>
<dbReference type="Proteomes" id="UP000472270">
    <property type="component" value="Unassembled WGS sequence"/>
</dbReference>
<dbReference type="InterPro" id="IPR050927">
    <property type="entry name" value="TRPM"/>
</dbReference>
<keyword evidence="4" id="KW-0813">Transport</keyword>
<evidence type="ECO:0000256" key="17">
    <source>
        <dbReference type="ARBA" id="ARBA00023065"/>
    </source>
</evidence>
<dbReference type="GO" id="GO:0051262">
    <property type="term" value="P:protein tetramerization"/>
    <property type="evidence" value="ECO:0007669"/>
    <property type="project" value="InterPro"/>
</dbReference>
<evidence type="ECO:0000256" key="27">
    <source>
        <dbReference type="SAM" id="MobiDB-lite"/>
    </source>
</evidence>
<evidence type="ECO:0000256" key="5">
    <source>
        <dbReference type="ARBA" id="ARBA00022475"/>
    </source>
</evidence>
<evidence type="ECO:0000256" key="25">
    <source>
        <dbReference type="ARBA" id="ARBA00047899"/>
    </source>
</evidence>
<dbReference type="Pfam" id="PF16519">
    <property type="entry name" value="TRPM_tetra"/>
    <property type="match status" value="1"/>
</dbReference>
<dbReference type="PANTHER" id="PTHR13800:SF15">
    <property type="entry name" value="TRANSIENT RECEPTOR POTENTIAL CATION CHANNEL SUBFAMILY M MEMBER 6"/>
    <property type="match status" value="1"/>
</dbReference>
<evidence type="ECO:0000256" key="22">
    <source>
        <dbReference type="ARBA" id="ARBA00034269"/>
    </source>
</evidence>
<keyword evidence="17" id="KW-0406">Ion transport</keyword>
<feature type="domain" description="Alpha-type protein kinase" evidence="29">
    <location>
        <begin position="1536"/>
        <end position="1768"/>
    </location>
</feature>
<dbReference type="GO" id="GO:0016324">
    <property type="term" value="C:apical plasma membrane"/>
    <property type="evidence" value="ECO:0007669"/>
    <property type="project" value="TreeGrafter"/>
</dbReference>
<comment type="similarity">
    <text evidence="21">In the C-terminal section; belongs to the protein kinase superfamily. Alpha-type protein kinase family. ALPK subfamily.</text>
</comment>
<keyword evidence="5" id="KW-1003">Cell membrane</keyword>
<evidence type="ECO:0000256" key="6">
    <source>
        <dbReference type="ARBA" id="ARBA00022527"/>
    </source>
</evidence>